<evidence type="ECO:0000313" key="1">
    <source>
        <dbReference type="EMBL" id="MBM7510224.1"/>
    </source>
</evidence>
<reference evidence="1 2" key="1">
    <citation type="submission" date="2021-01" db="EMBL/GenBank/DDBJ databases">
        <title>Sequencing the genomes of 1000 actinobacteria strains.</title>
        <authorList>
            <person name="Klenk H.-P."/>
        </authorList>
    </citation>
    <scope>NUCLEOTIDE SEQUENCE [LARGE SCALE GENOMIC DNA]</scope>
    <source>
        <strain evidence="1 2">DSM 18239</strain>
    </source>
</reference>
<accession>A0ABS2MGB3</accession>
<keyword evidence="2" id="KW-1185">Reference proteome</keyword>
<evidence type="ECO:0000313" key="2">
    <source>
        <dbReference type="Proteomes" id="UP000732378"/>
    </source>
</evidence>
<keyword evidence="1" id="KW-0808">Transferase</keyword>
<name>A0ABS2MGB3_9ACTN</name>
<proteinExistence type="predicted"/>
<gene>
    <name evidence="1" type="ORF">JOE61_004038</name>
</gene>
<dbReference type="EMBL" id="JAFBBZ010000001">
    <property type="protein sequence ID" value="MBM7510224.1"/>
    <property type="molecule type" value="Genomic_DNA"/>
</dbReference>
<comment type="caution">
    <text evidence="1">The sequence shown here is derived from an EMBL/GenBank/DDBJ whole genome shotgun (WGS) entry which is preliminary data.</text>
</comment>
<organism evidence="1 2">
    <name type="scientific">Nocardioides salarius</name>
    <dbReference type="NCBI Taxonomy" id="374513"/>
    <lineage>
        <taxon>Bacteria</taxon>
        <taxon>Bacillati</taxon>
        <taxon>Actinomycetota</taxon>
        <taxon>Actinomycetes</taxon>
        <taxon>Propionibacteriales</taxon>
        <taxon>Nocardioidaceae</taxon>
        <taxon>Nocardioides</taxon>
    </lineage>
</organism>
<protein>
    <submittedName>
        <fullName evidence="1">Sugar kinase</fullName>
    </submittedName>
</protein>
<dbReference type="Proteomes" id="UP000732378">
    <property type="component" value="Unassembled WGS sequence"/>
</dbReference>
<keyword evidence="1" id="KW-0418">Kinase</keyword>
<sequence length="131" mass="14398">MQGLDATADSGFWARVLPVPEDRTLSALSALLTDVLPAIFEPSFDDFIRGLARFNQASSKPEEWDIQPNLVRHQANLLADIGYTPLLSSVGPAIVVFGPSRDALSMAESKFNEEAGVWQHVTTQFVNRGRQ</sequence>
<dbReference type="RefSeq" id="WP_193671145.1">
    <property type="nucleotide sequence ID" value="NZ_JACDTV010000028.1"/>
</dbReference>
<dbReference type="GO" id="GO:0016301">
    <property type="term" value="F:kinase activity"/>
    <property type="evidence" value="ECO:0007669"/>
    <property type="project" value="UniProtKB-KW"/>
</dbReference>